<dbReference type="Proteomes" id="UP000887013">
    <property type="component" value="Unassembled WGS sequence"/>
</dbReference>
<feature type="compositionally biased region" description="Basic and acidic residues" evidence="1">
    <location>
        <begin position="35"/>
        <end position="59"/>
    </location>
</feature>
<organism evidence="2 3">
    <name type="scientific">Nephila pilipes</name>
    <name type="common">Giant wood spider</name>
    <name type="synonym">Nephila maculata</name>
    <dbReference type="NCBI Taxonomy" id="299642"/>
    <lineage>
        <taxon>Eukaryota</taxon>
        <taxon>Metazoa</taxon>
        <taxon>Ecdysozoa</taxon>
        <taxon>Arthropoda</taxon>
        <taxon>Chelicerata</taxon>
        <taxon>Arachnida</taxon>
        <taxon>Araneae</taxon>
        <taxon>Araneomorphae</taxon>
        <taxon>Entelegynae</taxon>
        <taxon>Araneoidea</taxon>
        <taxon>Nephilidae</taxon>
        <taxon>Nephila</taxon>
    </lineage>
</organism>
<name>A0A8X6NA68_NEPPI</name>
<dbReference type="EMBL" id="BMAW01055638">
    <property type="protein sequence ID" value="GFT01984.1"/>
    <property type="molecule type" value="Genomic_DNA"/>
</dbReference>
<comment type="caution">
    <text evidence="2">The sequence shown here is derived from an EMBL/GenBank/DDBJ whole genome shotgun (WGS) entry which is preliminary data.</text>
</comment>
<sequence length="97" mass="11301">MDPLHEEPGRQFEDRFLLRELNKALAAFTFQQEDCDSRRSSLSRRDTENRRRGAFEKRLSSKNSSRFHEDSQPHTVLGPSAKRGKFNYTADEDSVLV</sequence>
<proteinExistence type="predicted"/>
<evidence type="ECO:0000256" key="1">
    <source>
        <dbReference type="SAM" id="MobiDB-lite"/>
    </source>
</evidence>
<feature type="region of interest" description="Disordered" evidence="1">
    <location>
        <begin position="33"/>
        <end position="97"/>
    </location>
</feature>
<keyword evidence="3" id="KW-1185">Reference proteome</keyword>
<evidence type="ECO:0000313" key="3">
    <source>
        <dbReference type="Proteomes" id="UP000887013"/>
    </source>
</evidence>
<accession>A0A8X6NA68</accession>
<reference evidence="2" key="1">
    <citation type="submission" date="2020-08" db="EMBL/GenBank/DDBJ databases">
        <title>Multicomponent nature underlies the extraordinary mechanical properties of spider dragline silk.</title>
        <authorList>
            <person name="Kono N."/>
            <person name="Nakamura H."/>
            <person name="Mori M."/>
            <person name="Yoshida Y."/>
            <person name="Ohtoshi R."/>
            <person name="Malay A.D."/>
            <person name="Moran D.A.P."/>
            <person name="Tomita M."/>
            <person name="Numata K."/>
            <person name="Arakawa K."/>
        </authorList>
    </citation>
    <scope>NUCLEOTIDE SEQUENCE</scope>
</reference>
<dbReference type="AlphaFoldDB" id="A0A8X6NA68"/>
<evidence type="ECO:0000313" key="2">
    <source>
        <dbReference type="EMBL" id="GFT01984.1"/>
    </source>
</evidence>
<gene>
    <name evidence="2" type="ORF">NPIL_566901</name>
</gene>
<protein>
    <submittedName>
        <fullName evidence="2">Uncharacterized protein</fullName>
    </submittedName>
</protein>